<dbReference type="Pfam" id="PF00072">
    <property type="entry name" value="Response_reg"/>
    <property type="match status" value="2"/>
</dbReference>
<evidence type="ECO:0000313" key="4">
    <source>
        <dbReference type="EMBL" id="TSB46596.1"/>
    </source>
</evidence>
<dbReference type="InterPro" id="IPR000160">
    <property type="entry name" value="GGDEF_dom"/>
</dbReference>
<gene>
    <name evidence="4" type="ORF">FN960_09565</name>
</gene>
<dbReference type="InterPro" id="IPR029787">
    <property type="entry name" value="Nucleotide_cyclase"/>
</dbReference>
<dbReference type="GO" id="GO:0052621">
    <property type="term" value="F:diguanylate cyclase activity"/>
    <property type="evidence" value="ECO:0007669"/>
    <property type="project" value="TreeGrafter"/>
</dbReference>
<dbReference type="InterPro" id="IPR050469">
    <property type="entry name" value="Diguanylate_Cyclase"/>
</dbReference>
<dbReference type="SUPFAM" id="SSF55073">
    <property type="entry name" value="Nucleotide cyclase"/>
    <property type="match status" value="1"/>
</dbReference>
<dbReference type="Gene3D" id="3.30.70.270">
    <property type="match status" value="1"/>
</dbReference>
<reference evidence="4 5" key="1">
    <citation type="submission" date="2019-07" db="EMBL/GenBank/DDBJ databases">
        <authorList>
            <person name="Park Y.J."/>
            <person name="Jeong S.E."/>
            <person name="Jung H.S."/>
        </authorList>
    </citation>
    <scope>NUCLEOTIDE SEQUENCE [LARGE SCALE GENOMIC DNA]</scope>
    <source>
        <strain evidence="5">P16(2019)</strain>
    </source>
</reference>
<evidence type="ECO:0000313" key="5">
    <source>
        <dbReference type="Proteomes" id="UP000318521"/>
    </source>
</evidence>
<proteinExistence type="predicted"/>
<dbReference type="NCBIfam" id="TIGR00254">
    <property type="entry name" value="GGDEF"/>
    <property type="match status" value="1"/>
</dbReference>
<dbReference type="FunFam" id="3.30.70.270:FF:000001">
    <property type="entry name" value="Diguanylate cyclase domain protein"/>
    <property type="match status" value="1"/>
</dbReference>
<feature type="domain" description="Response regulatory" evidence="2">
    <location>
        <begin position="405"/>
        <end position="528"/>
    </location>
</feature>
<keyword evidence="1" id="KW-0597">Phosphoprotein</keyword>
<feature type="domain" description="GGDEF" evidence="3">
    <location>
        <begin position="261"/>
        <end position="394"/>
    </location>
</feature>
<dbReference type="PANTHER" id="PTHR45138:SF9">
    <property type="entry name" value="DIGUANYLATE CYCLASE DGCM-RELATED"/>
    <property type="match status" value="1"/>
</dbReference>
<evidence type="ECO:0000256" key="1">
    <source>
        <dbReference type="PROSITE-ProRule" id="PRU00169"/>
    </source>
</evidence>
<dbReference type="EMBL" id="VLXZ01000005">
    <property type="protein sequence ID" value="TSB46596.1"/>
    <property type="molecule type" value="Genomic_DNA"/>
</dbReference>
<dbReference type="InterPro" id="IPR011006">
    <property type="entry name" value="CheY-like_superfamily"/>
</dbReference>
<feature type="modified residue" description="4-aspartylphosphate" evidence="1">
    <location>
        <position position="461"/>
    </location>
</feature>
<feature type="modified residue" description="4-aspartylphosphate" evidence="1">
    <location>
        <position position="154"/>
    </location>
</feature>
<comment type="caution">
    <text evidence="4">The sequence shown here is derived from an EMBL/GenBank/DDBJ whole genome shotgun (WGS) entry which is preliminary data.</text>
</comment>
<dbReference type="InterPro" id="IPR001789">
    <property type="entry name" value="Sig_transdc_resp-reg_receiver"/>
</dbReference>
<dbReference type="PANTHER" id="PTHR45138">
    <property type="entry name" value="REGULATORY COMPONENTS OF SENSORY TRANSDUCTION SYSTEM"/>
    <property type="match status" value="1"/>
</dbReference>
<dbReference type="OrthoDB" id="9759607at2"/>
<keyword evidence="5" id="KW-1185">Reference proteome</keyword>
<protein>
    <submittedName>
        <fullName evidence="4">Diguanylate cyclase</fullName>
    </submittedName>
</protein>
<dbReference type="Gene3D" id="3.40.50.2300">
    <property type="match status" value="2"/>
</dbReference>
<dbReference type="AlphaFoldDB" id="A0A553ZYY3"/>
<dbReference type="CDD" id="cd01949">
    <property type="entry name" value="GGDEF"/>
    <property type="match status" value="1"/>
</dbReference>
<dbReference type="SMART" id="SM00448">
    <property type="entry name" value="REC"/>
    <property type="match status" value="2"/>
</dbReference>
<dbReference type="SUPFAM" id="SSF52172">
    <property type="entry name" value="CheY-like"/>
    <property type="match status" value="2"/>
</dbReference>
<evidence type="ECO:0000259" key="2">
    <source>
        <dbReference type="PROSITE" id="PS50110"/>
    </source>
</evidence>
<dbReference type="SMART" id="SM00267">
    <property type="entry name" value="GGDEF"/>
    <property type="match status" value="1"/>
</dbReference>
<dbReference type="PROSITE" id="PS50110">
    <property type="entry name" value="RESPONSE_REGULATORY"/>
    <property type="match status" value="2"/>
</dbReference>
<name>A0A553ZYY3_9BACI</name>
<dbReference type="InterPro" id="IPR043128">
    <property type="entry name" value="Rev_trsase/Diguanyl_cyclase"/>
</dbReference>
<dbReference type="GO" id="GO:0000160">
    <property type="term" value="P:phosphorelay signal transduction system"/>
    <property type="evidence" value="ECO:0007669"/>
    <property type="project" value="InterPro"/>
</dbReference>
<accession>A0A553ZYY3</accession>
<dbReference type="Proteomes" id="UP000318521">
    <property type="component" value="Unassembled WGS sequence"/>
</dbReference>
<sequence length="533" mass="61564">MVRKDLLMKKYQTKLLDKIEDILKEWESERVITYKDLYRFLHSIAGTGSSIELPQYSAEARERLEGLDSTKHTWTYDEVIVYLGDTVILKGNKQNQSLQNQDVSLILIISEHAEYLAQVKEKLEPFGFMVTGAISLEKGNQLFTDQKPECVLLDYPYEYENAPAELDALAQKAVSEIVPVMILSELISKDIQNQAYKRGLTDYFVKPVDYEELSIRITNRVQLRSIFENSIMYDELTGVFTRRYLRLEGTRQLELFHRHETIFSLVMMDIDFFKKVNDTYGHYMGDAVLKGFADYLTSVKREGDLVIRLGGEEFVLLMPNTDSNDAVVMVERIREGFKKVIFPYKDDQFTVTFSAGISEVTKEISKVEELADQADKALYAAKRTGRNKTLLYSPLEKYEAEQIVNIYIVDDDEILRHLVQEQLKQVHVSGYSFNIQTFATGEAFIASDWYQPRQKFLVILDRMMPGLDGLEVLSTIRNHYPELDIMVVMLTGRSDEQEVVEALNAGADDYITKPFQPDELRARIQRLLQRTLL</sequence>
<evidence type="ECO:0000259" key="3">
    <source>
        <dbReference type="PROSITE" id="PS50887"/>
    </source>
</evidence>
<dbReference type="Pfam" id="PF00990">
    <property type="entry name" value="GGDEF"/>
    <property type="match status" value="1"/>
</dbReference>
<dbReference type="PROSITE" id="PS50887">
    <property type="entry name" value="GGDEF"/>
    <property type="match status" value="1"/>
</dbReference>
<feature type="domain" description="Response regulatory" evidence="2">
    <location>
        <begin position="105"/>
        <end position="221"/>
    </location>
</feature>
<organism evidence="4 5">
    <name type="scientific">Alkalicoccobacillus porphyridii</name>
    <dbReference type="NCBI Taxonomy" id="2597270"/>
    <lineage>
        <taxon>Bacteria</taxon>
        <taxon>Bacillati</taxon>
        <taxon>Bacillota</taxon>
        <taxon>Bacilli</taxon>
        <taxon>Bacillales</taxon>
        <taxon>Bacillaceae</taxon>
        <taxon>Alkalicoccobacillus</taxon>
    </lineage>
</organism>
<dbReference type="CDD" id="cd17574">
    <property type="entry name" value="REC_OmpR"/>
    <property type="match status" value="1"/>
</dbReference>